<protein>
    <submittedName>
        <fullName evidence="3">Uncharacterized protein</fullName>
    </submittedName>
</protein>
<dbReference type="VEuPathDB" id="FungiDB:I302_00972"/>
<feature type="compositionally biased region" description="Low complexity" evidence="1">
    <location>
        <begin position="505"/>
        <end position="514"/>
    </location>
</feature>
<feature type="compositionally biased region" description="Low complexity" evidence="1">
    <location>
        <begin position="46"/>
        <end position="81"/>
    </location>
</feature>
<evidence type="ECO:0000256" key="1">
    <source>
        <dbReference type="SAM" id="MobiDB-lite"/>
    </source>
</evidence>
<evidence type="ECO:0000313" key="3">
    <source>
        <dbReference type="EMBL" id="OCF29467.1"/>
    </source>
</evidence>
<keyword evidence="2" id="KW-0472">Membrane</keyword>
<feature type="region of interest" description="Disordered" evidence="1">
    <location>
        <begin position="46"/>
        <end position="86"/>
    </location>
</feature>
<feature type="compositionally biased region" description="Polar residues" evidence="1">
    <location>
        <begin position="644"/>
        <end position="663"/>
    </location>
</feature>
<dbReference type="OrthoDB" id="2575563at2759"/>
<feature type="compositionally biased region" description="Basic and acidic residues" evidence="1">
    <location>
        <begin position="857"/>
        <end position="869"/>
    </location>
</feature>
<dbReference type="STRING" id="1296100.A0A1B9GEM5"/>
<feature type="region of interest" description="Disordered" evidence="1">
    <location>
        <begin position="263"/>
        <end position="300"/>
    </location>
</feature>
<sequence>MAAGPSLTWVGYNLLRLTALVILCWALAVQFIAIGDDMSAYSAAQSISSSSNPSSPTPSSSSSRNPYAAPTARSSSTSTAPIGAIIRTPERRDHNIEIHETYLHRREEGSDAAETGEANWGLSSVPRQAGGAVSEEVSSVTDDLISTLSLLILGQFGCPEMFLYNYLPWMGPQSTPIWQGLIQTIVAIEDLRVYAKTSVLLPSFALFAIGILNLSIGATLLWLSRKLPRTPTPALYFSLSTRALYFRPPPKCYDPIFKRKSRQPAISDPEAQDPSQEQEKRKLPLSNAKSIGLDSDDERDNISIRSENGIDLPIQAQYTTQSQSQNQNYPRKSPPAIGEAGMKEQYTNVSKGGYPTFSGGGLTDPSAQVPLGFIERTKDGRKIEFINAEDGLPSEPPISHGNRGAGHEDRPVVVKRSDLPPRSQSRKKAMTIDNAPNPRNKLMDLGARQRADSVDTITLISKGQFPKTSPSELSGKGEGNGNGLEEAAKHARMRKSTLSSMTFGPLPSSLPLSSDPAHMPSHKPRSELVHGEEDDGVGVGVKRSNSNISSSEKRRQSTSSYLSATLEMGPRFPFPPSRQASLRNSHKPTNTSLDEGEGEGNLQIVDSPNMVEEVGMTVGAGPGAGAKGPRPPFRAGSKREKPRASTSITEGNESGRSSRTTDPSIEEKKRKFRSPLDLIKSPPSIPLPKTPKSPKSPRSAKSSRPTIPRRRSSSSSATSPKVSSSRKRAATLATPSPIPGSLRPSTSLKRPSTTRGGSRVARGVRFNLSPTVESQHHDHEGEERIEWSSSEGSDCEEEEVGEVRRLSVRGDLGGVSTPTKKVGRLESVSLDRMAGDIDDRSGNGKSRTRGRTISEGNQKDKDTMVEGPRKGRTMVLGGDYLSGGNENYL</sequence>
<feature type="compositionally biased region" description="Low complexity" evidence="1">
    <location>
        <begin position="696"/>
        <end position="706"/>
    </location>
</feature>
<feature type="compositionally biased region" description="Polar residues" evidence="1">
    <location>
        <begin position="578"/>
        <end position="593"/>
    </location>
</feature>
<feature type="transmembrane region" description="Helical" evidence="2">
    <location>
        <begin position="14"/>
        <end position="34"/>
    </location>
</feature>
<feature type="compositionally biased region" description="Polar residues" evidence="1">
    <location>
        <begin position="458"/>
        <end position="470"/>
    </location>
</feature>
<feature type="compositionally biased region" description="Basic and acidic residues" evidence="1">
    <location>
        <begin position="774"/>
        <end position="786"/>
    </location>
</feature>
<name>A0A1B9GEM5_9TREE</name>
<feature type="compositionally biased region" description="Low complexity" evidence="1">
    <location>
        <begin position="713"/>
        <end position="723"/>
    </location>
</feature>
<dbReference type="EMBL" id="KI894018">
    <property type="protein sequence ID" value="OCF29467.1"/>
    <property type="molecule type" value="Genomic_DNA"/>
</dbReference>
<feature type="region of interest" description="Disordered" evidence="1">
    <location>
        <begin position="319"/>
        <end position="338"/>
    </location>
</feature>
<feature type="region of interest" description="Disordered" evidence="1">
    <location>
        <begin position="387"/>
        <end position="444"/>
    </location>
</feature>
<feature type="transmembrane region" description="Helical" evidence="2">
    <location>
        <begin position="199"/>
        <end position="223"/>
    </location>
</feature>
<reference evidence="3" key="1">
    <citation type="submission" date="2013-07" db="EMBL/GenBank/DDBJ databases">
        <title>The Genome Sequence of Cryptococcus bestiolae CBS10118.</title>
        <authorList>
            <consortium name="The Broad Institute Genome Sequencing Platform"/>
            <person name="Cuomo C."/>
            <person name="Litvintseva A."/>
            <person name="Chen Y."/>
            <person name="Heitman J."/>
            <person name="Sun S."/>
            <person name="Springer D."/>
            <person name="Dromer F."/>
            <person name="Young S.K."/>
            <person name="Zeng Q."/>
            <person name="Gargeya S."/>
            <person name="Fitzgerald M."/>
            <person name="Abouelleil A."/>
            <person name="Alvarado L."/>
            <person name="Berlin A.M."/>
            <person name="Chapman S.B."/>
            <person name="Dewar J."/>
            <person name="Goldberg J."/>
            <person name="Griggs A."/>
            <person name="Gujja S."/>
            <person name="Hansen M."/>
            <person name="Howarth C."/>
            <person name="Imamovic A."/>
            <person name="Larimer J."/>
            <person name="McCowan C."/>
            <person name="Murphy C."/>
            <person name="Pearson M."/>
            <person name="Priest M."/>
            <person name="Roberts A."/>
            <person name="Saif S."/>
            <person name="Shea T."/>
            <person name="Sykes S."/>
            <person name="Wortman J."/>
            <person name="Nusbaum C."/>
            <person name="Birren B."/>
        </authorList>
    </citation>
    <scope>NUCLEOTIDE SEQUENCE [LARGE SCALE GENOMIC DNA]</scope>
    <source>
        <strain evidence="3">CBS 10118</strain>
    </source>
</reference>
<feature type="region of interest" description="Disordered" evidence="1">
    <location>
        <begin position="832"/>
        <end position="889"/>
    </location>
</feature>
<feature type="compositionally biased region" description="Basic and acidic residues" evidence="1">
    <location>
        <begin position="405"/>
        <end position="419"/>
    </location>
</feature>
<evidence type="ECO:0000256" key="2">
    <source>
        <dbReference type="SAM" id="Phobius"/>
    </source>
</evidence>
<organism evidence="3">
    <name type="scientific">Kwoniella bestiolae CBS 10118</name>
    <dbReference type="NCBI Taxonomy" id="1296100"/>
    <lineage>
        <taxon>Eukaryota</taxon>
        <taxon>Fungi</taxon>
        <taxon>Dikarya</taxon>
        <taxon>Basidiomycota</taxon>
        <taxon>Agaricomycotina</taxon>
        <taxon>Tremellomycetes</taxon>
        <taxon>Tremellales</taxon>
        <taxon>Cryptococcaceae</taxon>
        <taxon>Kwoniella</taxon>
    </lineage>
</organism>
<feature type="compositionally biased region" description="Low complexity" evidence="1">
    <location>
        <begin position="319"/>
        <end position="329"/>
    </location>
</feature>
<feature type="region of interest" description="Disordered" evidence="1">
    <location>
        <begin position="458"/>
        <end position="798"/>
    </location>
</feature>
<keyword evidence="2" id="KW-0812">Transmembrane</keyword>
<accession>A0A1B9GEM5</accession>
<proteinExistence type="predicted"/>
<feature type="compositionally biased region" description="Polar residues" evidence="1">
    <location>
        <begin position="743"/>
        <end position="756"/>
    </location>
</feature>
<reference evidence="3" key="2">
    <citation type="submission" date="2014-01" db="EMBL/GenBank/DDBJ databases">
        <title>Evolution of pathogenesis and genome organization in the Tremellales.</title>
        <authorList>
            <person name="Cuomo C."/>
            <person name="Litvintseva A."/>
            <person name="Heitman J."/>
            <person name="Chen Y."/>
            <person name="Sun S."/>
            <person name="Springer D."/>
            <person name="Dromer F."/>
            <person name="Young S."/>
            <person name="Zeng Q."/>
            <person name="Chapman S."/>
            <person name="Gujja S."/>
            <person name="Saif S."/>
            <person name="Birren B."/>
        </authorList>
    </citation>
    <scope>NUCLEOTIDE SEQUENCE</scope>
    <source>
        <strain evidence="3">CBS 10118</strain>
    </source>
</reference>
<keyword evidence="2" id="KW-1133">Transmembrane helix</keyword>
<feature type="compositionally biased region" description="Basic and acidic residues" evidence="1">
    <location>
        <begin position="833"/>
        <end position="842"/>
    </location>
</feature>
<gene>
    <name evidence="3" type="ORF">I302_00972</name>
</gene>
<dbReference type="AlphaFoldDB" id="A0A1B9GEM5"/>